<dbReference type="CDD" id="cd11644">
    <property type="entry name" value="Precorrin-6Y-MT"/>
    <property type="match status" value="1"/>
</dbReference>
<evidence type="ECO:0000256" key="4">
    <source>
        <dbReference type="ARBA" id="ARBA00022679"/>
    </source>
</evidence>
<dbReference type="GO" id="GO:0008276">
    <property type="term" value="F:protein methyltransferase activity"/>
    <property type="evidence" value="ECO:0007669"/>
    <property type="project" value="InterPro"/>
</dbReference>
<dbReference type="PANTHER" id="PTHR43182:SF1">
    <property type="entry name" value="COBALT-PRECORRIN-7 C(5)-METHYLTRANSFERASE"/>
    <property type="match status" value="1"/>
</dbReference>
<dbReference type="UniPathway" id="UPA00148"/>
<dbReference type="InterPro" id="IPR029063">
    <property type="entry name" value="SAM-dependent_MTases_sf"/>
</dbReference>
<reference evidence="8 9" key="1">
    <citation type="journal article" date="2013" name="Genome Announc.">
        <title>Draft genome sequence of MKD8, a conjugal recipient Mycobacterium smegmatis strain.</title>
        <authorList>
            <person name="Gray T.A."/>
            <person name="Palumbo M.J."/>
            <person name="Derbyshire K.M."/>
        </authorList>
    </citation>
    <scope>NUCLEOTIDE SEQUENCE [LARGE SCALE GENOMIC DNA]</scope>
    <source>
        <strain evidence="8 9">MKD8</strain>
    </source>
</reference>
<dbReference type="GO" id="GO:0009236">
    <property type="term" value="P:cobalamin biosynthetic process"/>
    <property type="evidence" value="ECO:0007669"/>
    <property type="project" value="UniProtKB-UniPathway"/>
</dbReference>
<dbReference type="NCBIfam" id="TIGR02467">
    <property type="entry name" value="CbiE"/>
    <property type="match status" value="1"/>
</dbReference>
<evidence type="ECO:0000313" key="9">
    <source>
        <dbReference type="Proteomes" id="UP000011200"/>
    </source>
</evidence>
<protein>
    <submittedName>
        <fullName evidence="8">Precorrin-6Y C5,15-methyltransferase (Decarboxylating)</fullName>
    </submittedName>
</protein>
<dbReference type="SUPFAM" id="SSF53335">
    <property type="entry name" value="S-adenosyl-L-methionine-dependent methyltransferases"/>
    <property type="match status" value="1"/>
</dbReference>
<keyword evidence="5" id="KW-0949">S-adenosyl-L-methionine</keyword>
<evidence type="ECO:0000259" key="7">
    <source>
        <dbReference type="Pfam" id="PF00590"/>
    </source>
</evidence>
<dbReference type="RefSeq" id="WP_036453279.1">
    <property type="nucleotide sequence ID" value="NZ_CP027541.1"/>
</dbReference>
<feature type="region of interest" description="Disordered" evidence="6">
    <location>
        <begin position="167"/>
        <end position="192"/>
    </location>
</feature>
<dbReference type="InterPro" id="IPR014008">
    <property type="entry name" value="Cbl_synth_MTase_CbiT"/>
</dbReference>
<accession>A0A2U9PU71</accession>
<dbReference type="PANTHER" id="PTHR43182">
    <property type="entry name" value="COBALT-PRECORRIN-6B C(15)-METHYLTRANSFERASE (DECARBOXYLATING)"/>
    <property type="match status" value="1"/>
</dbReference>
<name>A0A2U9PU71_MYCSE</name>
<dbReference type="InterPro" id="IPR006365">
    <property type="entry name" value="Cbl_synth_CobL"/>
</dbReference>
<organism evidence="8 9">
    <name type="scientific">Mycolicibacterium smegmatis (strain MKD8)</name>
    <name type="common">Mycobacterium smegmatis</name>
    <dbReference type="NCBI Taxonomy" id="1214915"/>
    <lineage>
        <taxon>Bacteria</taxon>
        <taxon>Bacillati</taxon>
        <taxon>Actinomycetota</taxon>
        <taxon>Actinomycetes</taxon>
        <taxon>Mycobacteriales</taxon>
        <taxon>Mycobacteriaceae</taxon>
        <taxon>Mycolicibacterium</taxon>
    </lineage>
</organism>
<evidence type="ECO:0000256" key="3">
    <source>
        <dbReference type="ARBA" id="ARBA00022603"/>
    </source>
</evidence>
<dbReference type="EMBL" id="CP027541">
    <property type="protein sequence ID" value="AWT54835.1"/>
    <property type="molecule type" value="Genomic_DNA"/>
</dbReference>
<dbReference type="Proteomes" id="UP000011200">
    <property type="component" value="Chromosome"/>
</dbReference>
<reference evidence="9" key="2">
    <citation type="submission" date="2018-03" db="EMBL/GenBank/DDBJ databases">
        <authorList>
            <person name="Derbyshire K."/>
            <person name="Gray T.A."/>
            <person name="Champion M."/>
        </authorList>
    </citation>
    <scope>NUCLEOTIDE SEQUENCE [LARGE SCALE GENOMIC DNA]</scope>
    <source>
        <strain evidence="9">MKD8</strain>
    </source>
</reference>
<feature type="domain" description="Tetrapyrrole methylase" evidence="7">
    <location>
        <begin position="4"/>
        <end position="186"/>
    </location>
</feature>
<dbReference type="NCBIfam" id="TIGR02469">
    <property type="entry name" value="CbiT"/>
    <property type="match status" value="1"/>
</dbReference>
<dbReference type="Gene3D" id="3.40.50.150">
    <property type="entry name" value="Vaccinia Virus protein VP39"/>
    <property type="match status" value="1"/>
</dbReference>
<proteinExistence type="predicted"/>
<evidence type="ECO:0000256" key="6">
    <source>
        <dbReference type="SAM" id="MobiDB-lite"/>
    </source>
</evidence>
<dbReference type="InterPro" id="IPR035996">
    <property type="entry name" value="4pyrrol_Methylase_sf"/>
</dbReference>
<dbReference type="InterPro" id="IPR014777">
    <property type="entry name" value="4pyrrole_Mease_sub1"/>
</dbReference>
<dbReference type="AlphaFoldDB" id="A0A2U9PU71"/>
<dbReference type="SUPFAM" id="SSF53790">
    <property type="entry name" value="Tetrapyrrole methylase"/>
    <property type="match status" value="1"/>
</dbReference>
<dbReference type="InterPro" id="IPR050714">
    <property type="entry name" value="Cobalamin_biosynth_MTase"/>
</dbReference>
<gene>
    <name evidence="8" type="ORF">D806_038690</name>
</gene>
<dbReference type="PIRSF" id="PIRSF036428">
    <property type="entry name" value="CobL"/>
    <property type="match status" value="1"/>
</dbReference>
<evidence type="ECO:0000313" key="8">
    <source>
        <dbReference type="EMBL" id="AWT54835.1"/>
    </source>
</evidence>
<keyword evidence="2" id="KW-0169">Cobalamin biosynthesis</keyword>
<comment type="pathway">
    <text evidence="1">Cofactor biosynthesis; adenosylcobalamin biosynthesis.</text>
</comment>
<dbReference type="GO" id="GO:0032259">
    <property type="term" value="P:methylation"/>
    <property type="evidence" value="ECO:0007669"/>
    <property type="project" value="UniProtKB-KW"/>
</dbReference>
<dbReference type="InterPro" id="IPR012818">
    <property type="entry name" value="CbiE"/>
</dbReference>
<evidence type="ECO:0000256" key="1">
    <source>
        <dbReference type="ARBA" id="ARBA00004953"/>
    </source>
</evidence>
<dbReference type="InterPro" id="IPR000878">
    <property type="entry name" value="4pyrrol_Mease"/>
</dbReference>
<evidence type="ECO:0000256" key="2">
    <source>
        <dbReference type="ARBA" id="ARBA00022573"/>
    </source>
</evidence>
<dbReference type="Gene3D" id="3.40.1010.10">
    <property type="entry name" value="Cobalt-precorrin-4 Transmethylase, Domain 1"/>
    <property type="match status" value="1"/>
</dbReference>
<keyword evidence="3 8" id="KW-0489">Methyltransferase</keyword>
<sequence>MKLITVVGIGADGMPGLSASSRDELARATVVFGAPRQLALLDDTVTADRREWPSPMLPALPTLFDDVGGDVHVVASGDPLCHGIGATLIRLFGADRVRVLPHVSSVTLACARMGWTVPDTEVISLVTAPPHTAVRRGGRAVVLSRDASTPTDLARLLTESGRGDSGFTVLEQLGGPGERRRDGTAADWSAAPAPDVDDLNVVAVTYRPEDRRAHALPDDQFSHDGQITKQSIRAVTLAALGPRPGELLWDVGSGSGSIAIEWCRSAPGCTAVAFERDEQRRGRIRANVEAFGVRVDLRGAAPECFDSAPAPAAVFIGGGVTGPGVLEACFDRLSTGGRLVVNTVTVESEAVVAQWYSEKGGDLRRYQHYQGGAVGGFTAWRPALPVTQWSVVKA</sequence>
<keyword evidence="4 8" id="KW-0808">Transferase</keyword>
<dbReference type="Pfam" id="PF00590">
    <property type="entry name" value="TP_methylase"/>
    <property type="match status" value="1"/>
</dbReference>
<evidence type="ECO:0000256" key="5">
    <source>
        <dbReference type="ARBA" id="ARBA00022691"/>
    </source>
</evidence>